<keyword evidence="1" id="KW-0812">Transmembrane</keyword>
<sequence length="95" mass="10448">MNTGQIIRLVTMALVFLAWAGLMFRTLFLFREREVERSGAGIPSTGGFIRQLGFWLKNPADRKDRQTLFFLTAVLIAMAAIQAMVAGNEAAGGID</sequence>
<proteinExistence type="predicted"/>
<name>A0ABP9LJW2_9RHOB</name>
<gene>
    <name evidence="2" type="ORF">GCM10023209_32900</name>
</gene>
<evidence type="ECO:0000313" key="2">
    <source>
        <dbReference type="EMBL" id="GAA5079991.1"/>
    </source>
</evidence>
<keyword evidence="1" id="KW-1133">Transmembrane helix</keyword>
<evidence type="ECO:0000313" key="3">
    <source>
        <dbReference type="Proteomes" id="UP001499910"/>
    </source>
</evidence>
<accession>A0ABP9LJW2</accession>
<reference evidence="3" key="1">
    <citation type="journal article" date="2019" name="Int. J. Syst. Evol. Microbiol.">
        <title>The Global Catalogue of Microorganisms (GCM) 10K type strain sequencing project: providing services to taxonomists for standard genome sequencing and annotation.</title>
        <authorList>
            <consortium name="The Broad Institute Genomics Platform"/>
            <consortium name="The Broad Institute Genome Sequencing Center for Infectious Disease"/>
            <person name="Wu L."/>
            <person name="Ma J."/>
        </authorList>
    </citation>
    <scope>NUCLEOTIDE SEQUENCE [LARGE SCALE GENOMIC DNA]</scope>
    <source>
        <strain evidence="3">JCM 18015</strain>
    </source>
</reference>
<dbReference type="EMBL" id="BAABHW010000006">
    <property type="protein sequence ID" value="GAA5079991.1"/>
    <property type="molecule type" value="Genomic_DNA"/>
</dbReference>
<organism evidence="2 3">
    <name type="scientific">[Roseibacterium] beibuensis</name>
    <dbReference type="NCBI Taxonomy" id="1193142"/>
    <lineage>
        <taxon>Bacteria</taxon>
        <taxon>Pseudomonadati</taxon>
        <taxon>Pseudomonadota</taxon>
        <taxon>Alphaproteobacteria</taxon>
        <taxon>Rhodobacterales</taxon>
        <taxon>Roseobacteraceae</taxon>
        <taxon>Roseicyclus</taxon>
    </lineage>
</organism>
<evidence type="ECO:0000256" key="1">
    <source>
        <dbReference type="SAM" id="Phobius"/>
    </source>
</evidence>
<keyword evidence="1" id="KW-0472">Membrane</keyword>
<keyword evidence="3" id="KW-1185">Reference proteome</keyword>
<feature type="transmembrane region" description="Helical" evidence="1">
    <location>
        <begin position="67"/>
        <end position="85"/>
    </location>
</feature>
<comment type="caution">
    <text evidence="2">The sequence shown here is derived from an EMBL/GenBank/DDBJ whole genome shotgun (WGS) entry which is preliminary data.</text>
</comment>
<protein>
    <submittedName>
        <fullName evidence="2">Uncharacterized protein</fullName>
    </submittedName>
</protein>
<dbReference type="RefSeq" id="WP_259553390.1">
    <property type="nucleotide sequence ID" value="NZ_BAABHW010000006.1"/>
</dbReference>
<dbReference type="Proteomes" id="UP001499910">
    <property type="component" value="Unassembled WGS sequence"/>
</dbReference>
<feature type="transmembrane region" description="Helical" evidence="1">
    <location>
        <begin position="6"/>
        <end position="28"/>
    </location>
</feature>